<dbReference type="AlphaFoldDB" id="M0AMR3"/>
<dbReference type="EMBL" id="AOIP01000056">
    <property type="protein sequence ID" value="ELY99626.1"/>
    <property type="molecule type" value="Genomic_DNA"/>
</dbReference>
<keyword evidence="2" id="KW-1185">Reference proteome</keyword>
<accession>M0AMR3</accession>
<evidence type="ECO:0000313" key="2">
    <source>
        <dbReference type="Proteomes" id="UP000011591"/>
    </source>
</evidence>
<dbReference type="Proteomes" id="UP000011591">
    <property type="component" value="Unassembled WGS sequence"/>
</dbReference>
<comment type="caution">
    <text evidence="1">The sequence shown here is derived from an EMBL/GenBank/DDBJ whole genome shotgun (WGS) entry which is preliminary data.</text>
</comment>
<evidence type="ECO:0000313" key="1">
    <source>
        <dbReference type="EMBL" id="ELY99626.1"/>
    </source>
</evidence>
<dbReference type="PATRIC" id="fig|1227491.4.peg.4064"/>
<reference evidence="1 2" key="1">
    <citation type="journal article" date="2014" name="PLoS Genet.">
        <title>Phylogenetically driven sequencing of extremely halophilic archaea reveals strategies for static and dynamic osmo-response.</title>
        <authorList>
            <person name="Becker E.A."/>
            <person name="Seitzer P.M."/>
            <person name="Tritt A."/>
            <person name="Larsen D."/>
            <person name="Krusor M."/>
            <person name="Yao A.I."/>
            <person name="Wu D."/>
            <person name="Madern D."/>
            <person name="Eisen J.A."/>
            <person name="Darling A.E."/>
            <person name="Facciotti M.T."/>
        </authorList>
    </citation>
    <scope>NUCLEOTIDE SEQUENCE [LARGE SCALE GENOMIC DNA]</scope>
    <source>
        <strain evidence="1 2">DSM 13077</strain>
    </source>
</reference>
<proteinExistence type="predicted"/>
<organism evidence="1 2">
    <name type="scientific">Natrialba aegyptia DSM 13077</name>
    <dbReference type="NCBI Taxonomy" id="1227491"/>
    <lineage>
        <taxon>Archaea</taxon>
        <taxon>Methanobacteriati</taxon>
        <taxon>Methanobacteriota</taxon>
        <taxon>Stenosarchaea group</taxon>
        <taxon>Halobacteria</taxon>
        <taxon>Halobacteriales</taxon>
        <taxon>Natrialbaceae</taxon>
        <taxon>Natrialba</taxon>
    </lineage>
</organism>
<gene>
    <name evidence="1" type="ORF">C480_20199</name>
</gene>
<sequence length="42" mass="4608">MVTGASLTVLELDLGSQASIRQFATDFDSEFIDSMYFSTTLV</sequence>
<name>M0AMR3_9EURY</name>
<protein>
    <submittedName>
        <fullName evidence="1">Uncharacterized protein</fullName>
    </submittedName>
</protein>